<protein>
    <submittedName>
        <fullName evidence="2">Uncharacterized protein</fullName>
    </submittedName>
</protein>
<keyword evidence="1" id="KW-1133">Transmembrane helix</keyword>
<feature type="transmembrane region" description="Helical" evidence="1">
    <location>
        <begin position="28"/>
        <end position="45"/>
    </location>
</feature>
<evidence type="ECO:0000313" key="3">
    <source>
        <dbReference type="Proteomes" id="UP000547209"/>
    </source>
</evidence>
<accession>A0A7X0VEE1</accession>
<feature type="transmembrane region" description="Helical" evidence="1">
    <location>
        <begin position="57"/>
        <end position="78"/>
    </location>
</feature>
<feature type="transmembrane region" description="Helical" evidence="1">
    <location>
        <begin position="99"/>
        <end position="126"/>
    </location>
</feature>
<keyword evidence="3" id="KW-1185">Reference proteome</keyword>
<dbReference type="RefSeq" id="WP_185142399.1">
    <property type="nucleotide sequence ID" value="NZ_JACJVP010000012.1"/>
</dbReference>
<keyword evidence="1" id="KW-0472">Membrane</keyword>
<dbReference type="Proteomes" id="UP000547209">
    <property type="component" value="Unassembled WGS sequence"/>
</dbReference>
<organism evidence="2 3">
    <name type="scientific">Cohnella nanjingensis</name>
    <dbReference type="NCBI Taxonomy" id="1387779"/>
    <lineage>
        <taxon>Bacteria</taxon>
        <taxon>Bacillati</taxon>
        <taxon>Bacillota</taxon>
        <taxon>Bacilli</taxon>
        <taxon>Bacillales</taxon>
        <taxon>Paenibacillaceae</taxon>
        <taxon>Cohnella</taxon>
    </lineage>
</organism>
<feature type="transmembrane region" description="Helical" evidence="1">
    <location>
        <begin position="177"/>
        <end position="199"/>
    </location>
</feature>
<feature type="transmembrane region" description="Helical" evidence="1">
    <location>
        <begin position="364"/>
        <end position="388"/>
    </location>
</feature>
<evidence type="ECO:0000313" key="2">
    <source>
        <dbReference type="EMBL" id="MBB6670912.1"/>
    </source>
</evidence>
<feature type="transmembrane region" description="Helical" evidence="1">
    <location>
        <begin position="408"/>
        <end position="429"/>
    </location>
</feature>
<feature type="transmembrane region" description="Helical" evidence="1">
    <location>
        <begin position="211"/>
        <end position="234"/>
    </location>
</feature>
<feature type="transmembrane region" description="Helical" evidence="1">
    <location>
        <begin position="318"/>
        <end position="343"/>
    </location>
</feature>
<feature type="transmembrane region" description="Helical" evidence="1">
    <location>
        <begin position="291"/>
        <end position="312"/>
    </location>
</feature>
<sequence length="524" mass="57972">MKRHQDALFALEWRSYQPYLPLDAKSRLIWGATLLVLLAASLAFIGDSVSIESVFAFGAFLVALLSGYISMFQSLILWENGFREWWLTIPAPRRDLLRAMALAAMRMQAYAAFGIWLVCGLHGLVIAAMGTNPGEAITGTRLLGDWFAYGFLYAMLVPLFTAVGYLILGMYYGWRRWLVLPFFLVLMLPILSFAIVANPTEGVQRWLQPDAVFVCALIGSALAALLYRGMLAFVTRYGMTDLARHRPGGHAKASEGKRSETARSRFRVANGGFAAIYGLERARFRHFASLTLVRILYACACVLIGIGGYYVVRERSGALSLIQVMLILMAVVPALVLSTLTQFEANKRRIDWWLSLPYGRKSLLFARMAATWVSILTWMGGLFAAAAAGGALHGGGAFAREFEAGRDGMLLSFMVLTYLGGGLVINCILIGQSYAFRNRLVSWLYVPLVSGIYFVPLLVDKWILTDDKLQRGVGPTSWIWLGIAAAACVPLAVFCFNLGARWVHLYPFNTQKAGRRSCALRDTA</sequence>
<name>A0A7X0VEE1_9BACL</name>
<dbReference type="EMBL" id="JACJVP010000012">
    <property type="protein sequence ID" value="MBB6670912.1"/>
    <property type="molecule type" value="Genomic_DNA"/>
</dbReference>
<feature type="transmembrane region" description="Helical" evidence="1">
    <location>
        <begin position="479"/>
        <end position="500"/>
    </location>
</feature>
<feature type="transmembrane region" description="Helical" evidence="1">
    <location>
        <begin position="146"/>
        <end position="168"/>
    </location>
</feature>
<reference evidence="2 3" key="1">
    <citation type="submission" date="2020-08" db="EMBL/GenBank/DDBJ databases">
        <title>Cohnella phylogeny.</title>
        <authorList>
            <person name="Dunlap C."/>
        </authorList>
    </citation>
    <scope>NUCLEOTIDE SEQUENCE [LARGE SCALE GENOMIC DNA]</scope>
    <source>
        <strain evidence="2 3">DSM 28246</strain>
    </source>
</reference>
<keyword evidence="1" id="KW-0812">Transmembrane</keyword>
<gene>
    <name evidence="2" type="ORF">H7C19_09450</name>
</gene>
<evidence type="ECO:0000256" key="1">
    <source>
        <dbReference type="SAM" id="Phobius"/>
    </source>
</evidence>
<dbReference type="AlphaFoldDB" id="A0A7X0VEE1"/>
<proteinExistence type="predicted"/>
<feature type="transmembrane region" description="Helical" evidence="1">
    <location>
        <begin position="441"/>
        <end position="459"/>
    </location>
</feature>
<comment type="caution">
    <text evidence="2">The sequence shown here is derived from an EMBL/GenBank/DDBJ whole genome shotgun (WGS) entry which is preliminary data.</text>
</comment>